<comment type="caution">
    <text evidence="1">The sequence shown here is derived from an EMBL/GenBank/DDBJ whole genome shotgun (WGS) entry which is preliminary data.</text>
</comment>
<gene>
    <name evidence="1" type="ORF">KC19_6G033200</name>
</gene>
<organism evidence="1 2">
    <name type="scientific">Ceratodon purpureus</name>
    <name type="common">Fire moss</name>
    <name type="synonym">Dicranum purpureum</name>
    <dbReference type="NCBI Taxonomy" id="3225"/>
    <lineage>
        <taxon>Eukaryota</taxon>
        <taxon>Viridiplantae</taxon>
        <taxon>Streptophyta</taxon>
        <taxon>Embryophyta</taxon>
        <taxon>Bryophyta</taxon>
        <taxon>Bryophytina</taxon>
        <taxon>Bryopsida</taxon>
        <taxon>Dicranidae</taxon>
        <taxon>Pseudoditrichales</taxon>
        <taxon>Ditrichaceae</taxon>
        <taxon>Ceratodon</taxon>
    </lineage>
</organism>
<reference evidence="1 2" key="1">
    <citation type="submission" date="2020-06" db="EMBL/GenBank/DDBJ databases">
        <title>WGS assembly of Ceratodon purpureus strain R40.</title>
        <authorList>
            <person name="Carey S.B."/>
            <person name="Jenkins J."/>
            <person name="Shu S."/>
            <person name="Lovell J.T."/>
            <person name="Sreedasyam A."/>
            <person name="Maumus F."/>
            <person name="Tiley G.P."/>
            <person name="Fernandez-Pozo N."/>
            <person name="Barry K."/>
            <person name="Chen C."/>
            <person name="Wang M."/>
            <person name="Lipzen A."/>
            <person name="Daum C."/>
            <person name="Saski C.A."/>
            <person name="Payton A.C."/>
            <person name="Mcbreen J.C."/>
            <person name="Conrad R.E."/>
            <person name="Kollar L.M."/>
            <person name="Olsson S."/>
            <person name="Huttunen S."/>
            <person name="Landis J.B."/>
            <person name="Wickett N.J."/>
            <person name="Johnson M.G."/>
            <person name="Rensing S.A."/>
            <person name="Grimwood J."/>
            <person name="Schmutz J."/>
            <person name="Mcdaniel S.F."/>
        </authorList>
    </citation>
    <scope>NUCLEOTIDE SEQUENCE [LARGE SCALE GENOMIC DNA]</scope>
    <source>
        <strain evidence="1 2">R40</strain>
    </source>
</reference>
<evidence type="ECO:0000313" key="2">
    <source>
        <dbReference type="Proteomes" id="UP000822688"/>
    </source>
</evidence>
<keyword evidence="2" id="KW-1185">Reference proteome</keyword>
<accession>A0A8T0HHH3</accession>
<dbReference type="EMBL" id="CM026427">
    <property type="protein sequence ID" value="KAG0568612.1"/>
    <property type="molecule type" value="Genomic_DNA"/>
</dbReference>
<protein>
    <submittedName>
        <fullName evidence="1">Uncharacterized protein</fullName>
    </submittedName>
</protein>
<dbReference type="AlphaFoldDB" id="A0A8T0HHH3"/>
<sequence>MKPFKYKNKVSFGDFKSAMEAARAVDVAFYYYDKNKWRNFRDSPAFLPPLPGSLNEEGKLKFVKEQARSLAFMALRLPSTFDPANRCEEYKPSSHPSSARLEQIETASHLQASGLVTGDQVKLEEILSRSSDPVEAVKIPTTSETLLQELVSEDALEALSNSEESALLVQQLEDMISSDAQEPQAMASILPVAKTEETEFQLASEFLDEDELWSLQIRSEDQLSCEEQKALDVNDYIDMQVQIVEAEHCPVQRRSI</sequence>
<evidence type="ECO:0000313" key="1">
    <source>
        <dbReference type="EMBL" id="KAG0568612.1"/>
    </source>
</evidence>
<proteinExistence type="predicted"/>
<name>A0A8T0HHH3_CERPU</name>
<dbReference type="Proteomes" id="UP000822688">
    <property type="component" value="Chromosome 6"/>
</dbReference>